<evidence type="ECO:0000256" key="2">
    <source>
        <dbReference type="ARBA" id="ARBA00022723"/>
    </source>
</evidence>
<feature type="domain" description="C2H2-type" evidence="11">
    <location>
        <begin position="230"/>
        <end position="259"/>
    </location>
</feature>
<feature type="domain" description="C2H2-type" evidence="11">
    <location>
        <begin position="316"/>
        <end position="338"/>
    </location>
</feature>
<keyword evidence="8" id="KW-0804">Transcription</keyword>
<dbReference type="Pfam" id="PF00096">
    <property type="entry name" value="zf-C2H2"/>
    <property type="match status" value="4"/>
</dbReference>
<feature type="domain" description="C2H2-type" evidence="11">
    <location>
        <begin position="288"/>
        <end position="315"/>
    </location>
</feature>
<keyword evidence="3" id="KW-0677">Repeat</keyword>
<dbReference type="PROSITE" id="PS50157">
    <property type="entry name" value="ZINC_FINGER_C2H2_2"/>
    <property type="match status" value="6"/>
</dbReference>
<keyword evidence="4 10" id="KW-0863">Zinc-finger</keyword>
<dbReference type="InterPro" id="IPR013087">
    <property type="entry name" value="Znf_C2H2_type"/>
</dbReference>
<evidence type="ECO:0000259" key="11">
    <source>
        <dbReference type="PROSITE" id="PS50157"/>
    </source>
</evidence>
<evidence type="ECO:0000256" key="5">
    <source>
        <dbReference type="ARBA" id="ARBA00022833"/>
    </source>
</evidence>
<dbReference type="InterPro" id="IPR036236">
    <property type="entry name" value="Znf_C2H2_sf"/>
</dbReference>
<reference evidence="12" key="1">
    <citation type="submission" date="2015-04" db="EMBL/GenBank/DDBJ databases">
        <title>The genome sequence of the plant pathogenic Rhizarian Plasmodiophora brassicae reveals insights in its biotrophic life cycle and the origin of chitin synthesis.</title>
        <authorList>
            <person name="Schwelm A."/>
            <person name="Fogelqvist J."/>
            <person name="Knaust A."/>
            <person name="Julke S."/>
            <person name="Lilja T."/>
            <person name="Dhandapani V."/>
            <person name="Bonilla-Rosso G."/>
            <person name="Karlsson M."/>
            <person name="Shevchenko A."/>
            <person name="Choi S.R."/>
            <person name="Kim H.G."/>
            <person name="Park J.Y."/>
            <person name="Lim Y.P."/>
            <person name="Ludwig-Muller J."/>
            <person name="Dixelius C."/>
        </authorList>
    </citation>
    <scope>NUCLEOTIDE SEQUENCE</scope>
    <source>
        <tissue evidence="12">Potato root galls</tissue>
    </source>
</reference>
<dbReference type="PANTHER" id="PTHR16515:SF49">
    <property type="entry name" value="GASTRULA ZINC FINGER PROTEIN XLCGF49.1-LIKE-RELATED"/>
    <property type="match status" value="1"/>
</dbReference>
<dbReference type="GO" id="GO:0003677">
    <property type="term" value="F:DNA binding"/>
    <property type="evidence" value="ECO:0007669"/>
    <property type="project" value="UniProtKB-KW"/>
</dbReference>
<keyword evidence="7" id="KW-0238">DNA-binding</keyword>
<feature type="domain" description="C2H2-type" evidence="11">
    <location>
        <begin position="202"/>
        <end position="229"/>
    </location>
</feature>
<evidence type="ECO:0000256" key="9">
    <source>
        <dbReference type="ARBA" id="ARBA00023242"/>
    </source>
</evidence>
<sequence length="368" mass="41962">MLRSGTSSPTLFLQPSTGTQQSFEFDHAVSDDIFDLLPSSLLTLPAFFRQYEPRLLEFVSWFQTAGFVLVRDLYGMTGEERRHLYSAVSNPPMPYSLQIRLERLIVIDMGLTIAGKNASTQTYPNAPGIVIPECEPDRFTETDRDCVPMPKSLTADKCTQWVRPGSASAMAPSLGDSQGPRLTIDGVGRSTSNAEEEEGRLHGCPKCSMTFTRRDSLTVHYRSHTGERPFPCSAENCSMSFRSKTALLRHAKIHNQSTDVSCDFCSKTFKTLSALNKHRVVHLQVKPYQCEVCCRPFRRKDHLEVHQMIHSSEKLFQCDLCPRRFKQKSGLTFHRRSHEPRFSCKLCTKQFQQQRNLDEHVFKHHLPT</sequence>
<dbReference type="FunFam" id="3.30.160.60:FF:002343">
    <property type="entry name" value="Zinc finger protein 33A"/>
    <property type="match status" value="1"/>
</dbReference>
<dbReference type="AlphaFoldDB" id="A0A0H5R4W1"/>
<dbReference type="PROSITE" id="PS00028">
    <property type="entry name" value="ZINC_FINGER_C2H2_1"/>
    <property type="match status" value="5"/>
</dbReference>
<comment type="subcellular location">
    <subcellularLocation>
        <location evidence="1">Nucleus</location>
    </subcellularLocation>
</comment>
<evidence type="ECO:0000256" key="8">
    <source>
        <dbReference type="ARBA" id="ARBA00023163"/>
    </source>
</evidence>
<evidence type="ECO:0000256" key="3">
    <source>
        <dbReference type="ARBA" id="ARBA00022737"/>
    </source>
</evidence>
<keyword evidence="9" id="KW-0539">Nucleus</keyword>
<feature type="domain" description="C2H2-type" evidence="11">
    <location>
        <begin position="342"/>
        <end position="364"/>
    </location>
</feature>
<dbReference type="GO" id="GO:0008270">
    <property type="term" value="F:zinc ion binding"/>
    <property type="evidence" value="ECO:0007669"/>
    <property type="project" value="UniProtKB-KW"/>
</dbReference>
<dbReference type="EMBL" id="HACM01008783">
    <property type="protein sequence ID" value="CRZ09225.1"/>
    <property type="molecule type" value="Transcribed_RNA"/>
</dbReference>
<dbReference type="Pfam" id="PF13912">
    <property type="entry name" value="zf-C2H2_6"/>
    <property type="match status" value="1"/>
</dbReference>
<evidence type="ECO:0000313" key="12">
    <source>
        <dbReference type="EMBL" id="CRZ09225.1"/>
    </source>
</evidence>
<name>A0A0H5R4W1_9EUKA</name>
<dbReference type="InterPro" id="IPR050331">
    <property type="entry name" value="Zinc_finger"/>
</dbReference>
<dbReference type="GO" id="GO:0010468">
    <property type="term" value="P:regulation of gene expression"/>
    <property type="evidence" value="ECO:0007669"/>
    <property type="project" value="TreeGrafter"/>
</dbReference>
<proteinExistence type="predicted"/>
<organism evidence="12">
    <name type="scientific">Spongospora subterranea</name>
    <dbReference type="NCBI Taxonomy" id="70186"/>
    <lineage>
        <taxon>Eukaryota</taxon>
        <taxon>Sar</taxon>
        <taxon>Rhizaria</taxon>
        <taxon>Endomyxa</taxon>
        <taxon>Phytomyxea</taxon>
        <taxon>Plasmodiophorida</taxon>
        <taxon>Plasmodiophoridae</taxon>
        <taxon>Spongospora</taxon>
    </lineage>
</organism>
<dbReference type="SMART" id="SM00355">
    <property type="entry name" value="ZnF_C2H2"/>
    <property type="match status" value="6"/>
</dbReference>
<dbReference type="Gene3D" id="3.30.160.60">
    <property type="entry name" value="Classic Zinc Finger"/>
    <property type="match status" value="5"/>
</dbReference>
<dbReference type="GO" id="GO:0005634">
    <property type="term" value="C:nucleus"/>
    <property type="evidence" value="ECO:0007669"/>
    <property type="project" value="UniProtKB-SubCell"/>
</dbReference>
<evidence type="ECO:0000256" key="7">
    <source>
        <dbReference type="ARBA" id="ARBA00023125"/>
    </source>
</evidence>
<dbReference type="PANTHER" id="PTHR16515">
    <property type="entry name" value="PR DOMAIN ZINC FINGER PROTEIN"/>
    <property type="match status" value="1"/>
</dbReference>
<dbReference type="SUPFAM" id="SSF57667">
    <property type="entry name" value="beta-beta-alpha zinc fingers"/>
    <property type="match status" value="3"/>
</dbReference>
<keyword evidence="6" id="KW-0805">Transcription regulation</keyword>
<dbReference type="FunFam" id="3.30.160.60:FF:000065">
    <property type="entry name" value="B-cell CLL/lymphoma 6, member B"/>
    <property type="match status" value="1"/>
</dbReference>
<evidence type="ECO:0000256" key="6">
    <source>
        <dbReference type="ARBA" id="ARBA00023015"/>
    </source>
</evidence>
<feature type="domain" description="C2H2-type" evidence="11">
    <location>
        <begin position="260"/>
        <end position="287"/>
    </location>
</feature>
<evidence type="ECO:0000256" key="4">
    <source>
        <dbReference type="ARBA" id="ARBA00022771"/>
    </source>
</evidence>
<keyword evidence="5" id="KW-0862">Zinc</keyword>
<protein>
    <recommendedName>
        <fullName evidence="11">C2H2-type domain-containing protein</fullName>
    </recommendedName>
</protein>
<keyword evidence="2" id="KW-0479">Metal-binding</keyword>
<accession>A0A0H5R4W1</accession>
<evidence type="ECO:0000256" key="10">
    <source>
        <dbReference type="PROSITE-ProRule" id="PRU00042"/>
    </source>
</evidence>
<evidence type="ECO:0000256" key="1">
    <source>
        <dbReference type="ARBA" id="ARBA00004123"/>
    </source>
</evidence>
<dbReference type="FunFam" id="3.30.160.60:FF:000322">
    <property type="entry name" value="GDNF-inducible zinc finger protein 1"/>
    <property type="match status" value="1"/>
</dbReference>